<keyword evidence="1" id="KW-0732">Signal</keyword>
<name>A0A9X3EX66_9BACT</name>
<dbReference type="AlphaFoldDB" id="A0A9X3EX66"/>
<dbReference type="InterPro" id="IPR013517">
    <property type="entry name" value="FG-GAP"/>
</dbReference>
<organism evidence="2 3">
    <name type="scientific">Nannocystis pusilla</name>
    <dbReference type="NCBI Taxonomy" id="889268"/>
    <lineage>
        <taxon>Bacteria</taxon>
        <taxon>Pseudomonadati</taxon>
        <taxon>Myxococcota</taxon>
        <taxon>Polyangia</taxon>
        <taxon>Nannocystales</taxon>
        <taxon>Nannocystaceae</taxon>
        <taxon>Nannocystis</taxon>
    </lineage>
</organism>
<dbReference type="EMBL" id="JAPNKE010000002">
    <property type="protein sequence ID" value="MCY1012023.1"/>
    <property type="molecule type" value="Genomic_DNA"/>
</dbReference>
<dbReference type="Gene3D" id="2.130.10.130">
    <property type="entry name" value="Integrin alpha, N-terminal"/>
    <property type="match status" value="2"/>
</dbReference>
<sequence length="393" mass="40164">MRREGVQTCDWYDADACDYGPCELVDEEDPCPAGQECVGEYCEWLQPLRACERQAMTSSELTFAGPASTVALADFDDDGVLDLLAALPDDAVVELRFGDGAGGFGPGAVFPTGMSSGASRMAIADLNGDGRPDVVSTAPSAVGELSLVVNQGGVFAAPLVSTLGVEPQQLFAGDFDGDGLVDVLARSTPVLAELAFRTGDGMGGVGPEVVLDESAVAVFPIGAGKVAGGQQVDIVSTAHDPQGAEILELVDGALKRVATITGHGEVRYQEVSVGDIDGDGTEDVALYREIPSLAMVRAWAQGMNEELSLPWKGQPGPIADVDGDGRGDLLIATAGPPGLGVVYFAASCVQDYTLANATSEAGLASGDIDGDGKADVVVATVGSSQAIVLRTGP</sequence>
<keyword evidence="3" id="KW-1185">Reference proteome</keyword>
<dbReference type="PANTHER" id="PTHR44103:SF1">
    <property type="entry name" value="PROPROTEIN CONVERTASE P"/>
    <property type="match status" value="1"/>
</dbReference>
<reference evidence="2" key="1">
    <citation type="submission" date="2022-11" db="EMBL/GenBank/DDBJ databases">
        <title>Minimal conservation of predation-associated metabolite biosynthetic gene clusters underscores biosynthetic potential of Myxococcota including descriptions for ten novel species: Archangium lansinium sp. nov., Myxococcus landrumus sp. nov., Nannocystis bai.</title>
        <authorList>
            <person name="Ahearne A."/>
            <person name="Stevens C."/>
            <person name="Phillips K."/>
        </authorList>
    </citation>
    <scope>NUCLEOTIDE SEQUENCE</scope>
    <source>
        <strain evidence="2">Na p29</strain>
    </source>
</reference>
<evidence type="ECO:0000256" key="1">
    <source>
        <dbReference type="ARBA" id="ARBA00022729"/>
    </source>
</evidence>
<protein>
    <submittedName>
        <fullName evidence="2">VCBS repeat-containing protein</fullName>
    </submittedName>
</protein>
<evidence type="ECO:0000313" key="3">
    <source>
        <dbReference type="Proteomes" id="UP001150924"/>
    </source>
</evidence>
<dbReference type="RefSeq" id="WP_267775354.1">
    <property type="nucleotide sequence ID" value="NZ_JAPNKE010000002.1"/>
</dbReference>
<dbReference type="PANTHER" id="PTHR44103">
    <property type="entry name" value="PROPROTEIN CONVERTASE P"/>
    <property type="match status" value="1"/>
</dbReference>
<dbReference type="Pfam" id="PF13517">
    <property type="entry name" value="FG-GAP_3"/>
    <property type="match status" value="1"/>
</dbReference>
<accession>A0A9X3EX66</accession>
<evidence type="ECO:0000313" key="2">
    <source>
        <dbReference type="EMBL" id="MCY1012023.1"/>
    </source>
</evidence>
<gene>
    <name evidence="2" type="ORF">OV079_42060</name>
</gene>
<proteinExistence type="predicted"/>
<dbReference type="SUPFAM" id="SSF69318">
    <property type="entry name" value="Integrin alpha N-terminal domain"/>
    <property type="match status" value="2"/>
</dbReference>
<dbReference type="Proteomes" id="UP001150924">
    <property type="component" value="Unassembled WGS sequence"/>
</dbReference>
<dbReference type="InterPro" id="IPR028994">
    <property type="entry name" value="Integrin_alpha_N"/>
</dbReference>
<comment type="caution">
    <text evidence="2">The sequence shown here is derived from an EMBL/GenBank/DDBJ whole genome shotgun (WGS) entry which is preliminary data.</text>
</comment>